<evidence type="ECO:0000313" key="4">
    <source>
        <dbReference type="Proteomes" id="UP001597183"/>
    </source>
</evidence>
<evidence type="ECO:0000256" key="1">
    <source>
        <dbReference type="ARBA" id="ARBA00008791"/>
    </source>
</evidence>
<evidence type="ECO:0000313" key="3">
    <source>
        <dbReference type="EMBL" id="MFD1371003.1"/>
    </source>
</evidence>
<dbReference type="Pfam" id="PF00582">
    <property type="entry name" value="Usp"/>
    <property type="match status" value="2"/>
</dbReference>
<dbReference type="RefSeq" id="WP_317795582.1">
    <property type="nucleotide sequence ID" value="NZ_AP028461.1"/>
</dbReference>
<accession>A0ABW4AKA8</accession>
<dbReference type="Gene3D" id="3.40.50.620">
    <property type="entry name" value="HUPs"/>
    <property type="match status" value="2"/>
</dbReference>
<organism evidence="3 4">
    <name type="scientific">Actinoplanes sichuanensis</name>
    <dbReference type="NCBI Taxonomy" id="512349"/>
    <lineage>
        <taxon>Bacteria</taxon>
        <taxon>Bacillati</taxon>
        <taxon>Actinomycetota</taxon>
        <taxon>Actinomycetes</taxon>
        <taxon>Micromonosporales</taxon>
        <taxon>Micromonosporaceae</taxon>
        <taxon>Actinoplanes</taxon>
    </lineage>
</organism>
<dbReference type="CDD" id="cd23659">
    <property type="entry name" value="USP_At3g01520-like"/>
    <property type="match status" value="1"/>
</dbReference>
<evidence type="ECO:0000259" key="2">
    <source>
        <dbReference type="Pfam" id="PF00582"/>
    </source>
</evidence>
<reference evidence="4" key="1">
    <citation type="journal article" date="2019" name="Int. J. Syst. Evol. Microbiol.">
        <title>The Global Catalogue of Microorganisms (GCM) 10K type strain sequencing project: providing services to taxonomists for standard genome sequencing and annotation.</title>
        <authorList>
            <consortium name="The Broad Institute Genomics Platform"/>
            <consortium name="The Broad Institute Genome Sequencing Center for Infectious Disease"/>
            <person name="Wu L."/>
            <person name="Ma J."/>
        </authorList>
    </citation>
    <scope>NUCLEOTIDE SEQUENCE [LARGE SCALE GENOMIC DNA]</scope>
    <source>
        <strain evidence="4">CCM 7526</strain>
    </source>
</reference>
<dbReference type="Proteomes" id="UP001597183">
    <property type="component" value="Unassembled WGS sequence"/>
</dbReference>
<dbReference type="PANTHER" id="PTHR31964:SF113">
    <property type="entry name" value="USPA DOMAIN-CONTAINING PROTEIN"/>
    <property type="match status" value="1"/>
</dbReference>
<dbReference type="PRINTS" id="PR01438">
    <property type="entry name" value="UNVRSLSTRESS"/>
</dbReference>
<dbReference type="InterPro" id="IPR014729">
    <property type="entry name" value="Rossmann-like_a/b/a_fold"/>
</dbReference>
<feature type="domain" description="UspA" evidence="2">
    <location>
        <begin position="150"/>
        <end position="282"/>
    </location>
</feature>
<comment type="caution">
    <text evidence="3">The sequence shown here is derived from an EMBL/GenBank/DDBJ whole genome shotgun (WGS) entry which is preliminary data.</text>
</comment>
<dbReference type="InterPro" id="IPR006015">
    <property type="entry name" value="Universal_stress_UspA"/>
</dbReference>
<protein>
    <submittedName>
        <fullName evidence="3">Universal stress protein</fullName>
    </submittedName>
</protein>
<dbReference type="InterPro" id="IPR006016">
    <property type="entry name" value="UspA"/>
</dbReference>
<gene>
    <name evidence="3" type="ORF">ACFQ5G_37170</name>
</gene>
<dbReference type="EMBL" id="JBHTMK010000050">
    <property type="protein sequence ID" value="MFD1371003.1"/>
    <property type="molecule type" value="Genomic_DNA"/>
</dbReference>
<dbReference type="SUPFAM" id="SSF52402">
    <property type="entry name" value="Adenine nucleotide alpha hydrolases-like"/>
    <property type="match status" value="2"/>
</dbReference>
<proteinExistence type="inferred from homology"/>
<feature type="domain" description="UspA" evidence="2">
    <location>
        <begin position="2"/>
        <end position="141"/>
    </location>
</feature>
<comment type="similarity">
    <text evidence="1">Belongs to the universal stress protein A family.</text>
</comment>
<sequence length="285" mass="29593">MQREIIVGYDGSPHSQAALLWALDEAARTGSSVELVYVDASPVLAPAARLIQAPPPPDSYRTEVVNGTLERAVATAKKTQPLIDITARTVWAHPATALIDLSRKARLIVLGGSGHSAVAGLLGSVSTAVSAHAHCPVVIVRGEPVADAPVVAGIDGSASAAAVLTFAAEQAYARKATLRVIRTWPPVTGLWEETPMVTGMVTDQERAPFDALVTTIRTTFPDLTVETEAAVAHPAEALTGAGDHAQLLVVGSRGHGAVSGLLLGSVSQHLLRHSACPVVVVHPRT</sequence>
<keyword evidence="4" id="KW-1185">Reference proteome</keyword>
<name>A0ABW4AKA8_9ACTN</name>
<dbReference type="PANTHER" id="PTHR31964">
    <property type="entry name" value="ADENINE NUCLEOTIDE ALPHA HYDROLASES-LIKE SUPERFAMILY PROTEIN"/>
    <property type="match status" value="1"/>
</dbReference>